<dbReference type="GO" id="GO:0004888">
    <property type="term" value="F:transmembrane signaling receptor activity"/>
    <property type="evidence" value="ECO:0007669"/>
    <property type="project" value="InterPro"/>
</dbReference>
<comment type="subcellular location">
    <subcellularLocation>
        <location evidence="1">Membrane</location>
        <topology evidence="1">Multi-pass membrane protein</topology>
    </subcellularLocation>
</comment>
<evidence type="ECO:0000313" key="4">
    <source>
        <dbReference type="EMBL" id="KAK3098602.1"/>
    </source>
</evidence>
<dbReference type="InterPro" id="IPR006201">
    <property type="entry name" value="Neur_channel"/>
</dbReference>
<protein>
    <recommendedName>
        <fullName evidence="3">Neurotransmitter-gated ion-channel ligand-binding domain-containing protein</fullName>
    </recommendedName>
</protein>
<keyword evidence="5" id="KW-1185">Reference proteome</keyword>
<dbReference type="PROSITE" id="PS00236">
    <property type="entry name" value="NEUROTR_ION_CHANNEL"/>
    <property type="match status" value="1"/>
</dbReference>
<dbReference type="PANTHER" id="PTHR18945">
    <property type="entry name" value="NEUROTRANSMITTER GATED ION CHANNEL"/>
    <property type="match status" value="1"/>
</dbReference>
<keyword evidence="2" id="KW-0472">Membrane</keyword>
<dbReference type="GO" id="GO:0005230">
    <property type="term" value="F:extracellular ligand-gated monoatomic ion channel activity"/>
    <property type="evidence" value="ECO:0007669"/>
    <property type="project" value="InterPro"/>
</dbReference>
<dbReference type="Pfam" id="PF02931">
    <property type="entry name" value="Neur_chan_LBD"/>
    <property type="match status" value="1"/>
</dbReference>
<evidence type="ECO:0000256" key="1">
    <source>
        <dbReference type="ARBA" id="ARBA00004141"/>
    </source>
</evidence>
<dbReference type="Proteomes" id="UP001186944">
    <property type="component" value="Unassembled WGS sequence"/>
</dbReference>
<dbReference type="Gene3D" id="2.70.170.10">
    <property type="entry name" value="Neurotransmitter-gated ion-channel ligand-binding domain"/>
    <property type="match status" value="1"/>
</dbReference>
<evidence type="ECO:0000256" key="2">
    <source>
        <dbReference type="ARBA" id="ARBA00023136"/>
    </source>
</evidence>
<reference evidence="4" key="1">
    <citation type="submission" date="2019-08" db="EMBL/GenBank/DDBJ databases">
        <title>The improved chromosome-level genome for the pearl oyster Pinctada fucata martensii using PacBio sequencing and Hi-C.</title>
        <authorList>
            <person name="Zheng Z."/>
        </authorList>
    </citation>
    <scope>NUCLEOTIDE SEQUENCE</scope>
    <source>
        <strain evidence="4">ZZ-2019</strain>
        <tissue evidence="4">Adductor muscle</tissue>
    </source>
</reference>
<gene>
    <name evidence="4" type="ORF">FSP39_021113</name>
</gene>
<dbReference type="EMBL" id="VSWD01000007">
    <property type="protein sequence ID" value="KAK3098602.1"/>
    <property type="molecule type" value="Genomic_DNA"/>
</dbReference>
<proteinExistence type="predicted"/>
<dbReference type="SUPFAM" id="SSF63712">
    <property type="entry name" value="Nicotinic receptor ligand binding domain-like"/>
    <property type="match status" value="1"/>
</dbReference>
<dbReference type="InterPro" id="IPR006202">
    <property type="entry name" value="Neur_chan_lig-bd"/>
</dbReference>
<name>A0AA88YFX5_PINIB</name>
<dbReference type="InterPro" id="IPR036734">
    <property type="entry name" value="Neur_chan_lig-bd_sf"/>
</dbReference>
<comment type="caution">
    <text evidence="4">The sequence shown here is derived from an EMBL/GenBank/DDBJ whole genome shotgun (WGS) entry which is preliminary data.</text>
</comment>
<feature type="domain" description="Neurotransmitter-gated ion-channel ligand-binding" evidence="3">
    <location>
        <begin position="1"/>
        <end position="133"/>
    </location>
</feature>
<dbReference type="AlphaFoldDB" id="A0AA88YFX5"/>
<evidence type="ECO:0000259" key="3">
    <source>
        <dbReference type="Pfam" id="PF02931"/>
    </source>
</evidence>
<dbReference type="GO" id="GO:0016020">
    <property type="term" value="C:membrane"/>
    <property type="evidence" value="ECO:0007669"/>
    <property type="project" value="UniProtKB-SubCell"/>
</dbReference>
<dbReference type="InterPro" id="IPR018000">
    <property type="entry name" value="Neurotransmitter_ion_chnl_CS"/>
</dbReference>
<sequence>MSFYFRQTWTDYRLQYNFSDIDVMEIDTKLIGDLWVPDVYIINEKKANFHDITVPNKLINIYPDGRVFYSTRISGTFSCNMNLYKYPLDRQICEIKFESYAFSANTIVVRWQPTASILKDGLELPQFNLTKQKAFICDGIYYGGTIFAADEFMF</sequence>
<accession>A0AA88YFX5</accession>
<evidence type="ECO:0000313" key="5">
    <source>
        <dbReference type="Proteomes" id="UP001186944"/>
    </source>
</evidence>
<organism evidence="4 5">
    <name type="scientific">Pinctada imbricata</name>
    <name type="common">Atlantic pearl-oyster</name>
    <name type="synonym">Pinctada martensii</name>
    <dbReference type="NCBI Taxonomy" id="66713"/>
    <lineage>
        <taxon>Eukaryota</taxon>
        <taxon>Metazoa</taxon>
        <taxon>Spiralia</taxon>
        <taxon>Lophotrochozoa</taxon>
        <taxon>Mollusca</taxon>
        <taxon>Bivalvia</taxon>
        <taxon>Autobranchia</taxon>
        <taxon>Pteriomorphia</taxon>
        <taxon>Pterioida</taxon>
        <taxon>Pterioidea</taxon>
        <taxon>Pteriidae</taxon>
        <taxon>Pinctada</taxon>
    </lineage>
</organism>